<dbReference type="EMBL" id="LAYY01000001">
    <property type="protein sequence ID" value="KKK39987.1"/>
    <property type="molecule type" value="Genomic_DNA"/>
</dbReference>
<feature type="domain" description="DNA2/NAM7 helicase helicase" evidence="2">
    <location>
        <begin position="660"/>
        <end position="847"/>
    </location>
</feature>
<dbReference type="InterPro" id="IPR027417">
    <property type="entry name" value="P-loop_NTPase"/>
</dbReference>
<accession>A0A0M2T402</accession>
<dbReference type="CDD" id="cd18808">
    <property type="entry name" value="SF1_C_Upf1"/>
    <property type="match status" value="1"/>
</dbReference>
<dbReference type="Gene3D" id="3.40.50.300">
    <property type="entry name" value="P-loop containing nucleotide triphosphate hydrolases"/>
    <property type="match status" value="3"/>
</dbReference>
<dbReference type="InterPro" id="IPR047187">
    <property type="entry name" value="SF1_C_Upf1"/>
</dbReference>
<dbReference type="PANTHER" id="PTHR10887:SF530">
    <property type="entry name" value="SUPERFAMILY I DNA HELICASES"/>
    <property type="match status" value="1"/>
</dbReference>
<dbReference type="GO" id="GO:0004386">
    <property type="term" value="F:helicase activity"/>
    <property type="evidence" value="ECO:0007669"/>
    <property type="project" value="InterPro"/>
</dbReference>
<gene>
    <name evidence="5" type="ORF">WQ57_01570</name>
</gene>
<proteinExistence type="predicted"/>
<dbReference type="InterPro" id="IPR041679">
    <property type="entry name" value="DNA2/NAM7-like_C"/>
</dbReference>
<feature type="domain" description="DNA2/NAM7 helicase-like C-terminal" evidence="3">
    <location>
        <begin position="1377"/>
        <end position="1563"/>
    </location>
</feature>
<evidence type="ECO:0000313" key="5">
    <source>
        <dbReference type="EMBL" id="KKK39987.1"/>
    </source>
</evidence>
<feature type="domain" description="DUF3320" evidence="1">
    <location>
        <begin position="1769"/>
        <end position="1816"/>
    </location>
</feature>
<feature type="domain" description="DNA2/NAM7 helicase helicase" evidence="2">
    <location>
        <begin position="1302"/>
        <end position="1350"/>
    </location>
</feature>
<dbReference type="PATRIC" id="fig|1408103.3.peg.348"/>
<dbReference type="Pfam" id="PF18741">
    <property type="entry name" value="MTES_1575"/>
    <property type="match status" value="1"/>
</dbReference>
<dbReference type="RefSeq" id="WP_046521928.1">
    <property type="nucleotide sequence ID" value="NZ_LAYY01000001.1"/>
</dbReference>
<dbReference type="InterPro" id="IPR041677">
    <property type="entry name" value="DNA2/NAM7_AAA_11"/>
</dbReference>
<evidence type="ECO:0000259" key="1">
    <source>
        <dbReference type="Pfam" id="PF11784"/>
    </source>
</evidence>
<feature type="domain" description="Restriction endonuclease type II-like" evidence="4">
    <location>
        <begin position="1616"/>
        <end position="1709"/>
    </location>
</feature>
<dbReference type="Pfam" id="PF13087">
    <property type="entry name" value="AAA_12"/>
    <property type="match status" value="1"/>
</dbReference>
<dbReference type="InterPro" id="IPR021754">
    <property type="entry name" value="DUF3320"/>
</dbReference>
<dbReference type="Pfam" id="PF11784">
    <property type="entry name" value="DUF3320"/>
    <property type="match status" value="1"/>
</dbReference>
<evidence type="ECO:0000259" key="4">
    <source>
        <dbReference type="Pfam" id="PF18741"/>
    </source>
</evidence>
<dbReference type="Gene3D" id="3.40.960.10">
    <property type="entry name" value="VSR Endonuclease"/>
    <property type="match status" value="1"/>
</dbReference>
<dbReference type="FunFam" id="3.40.50.300:FF:002063">
    <property type="entry name" value="DNA helicase related protein"/>
    <property type="match status" value="1"/>
</dbReference>
<dbReference type="Proteomes" id="UP000034166">
    <property type="component" value="Unassembled WGS sequence"/>
</dbReference>
<keyword evidence="6" id="KW-1185">Reference proteome</keyword>
<evidence type="ECO:0000259" key="2">
    <source>
        <dbReference type="Pfam" id="PF13086"/>
    </source>
</evidence>
<dbReference type="SUPFAM" id="SSF52980">
    <property type="entry name" value="Restriction endonuclease-like"/>
    <property type="match status" value="1"/>
</dbReference>
<comment type="caution">
    <text evidence="5">The sequence shown here is derived from an EMBL/GenBank/DDBJ whole genome shotgun (WGS) entry which is preliminary data.</text>
</comment>
<reference evidence="5 6" key="1">
    <citation type="submission" date="2015-04" db="EMBL/GenBank/DDBJ databases">
        <title>Taxonomic description and genome sequence of Bacillus campisalis sp. nov., a novel member of the genus Bacillus isolated from solar saltern.</title>
        <authorList>
            <person name="Mathan Kumar R."/>
            <person name="Kaur G."/>
            <person name="Kumar A."/>
            <person name="Singh N.K."/>
            <person name="Kaur N."/>
            <person name="Kumar N."/>
            <person name="Mayilraj S."/>
        </authorList>
    </citation>
    <scope>NUCLEOTIDE SEQUENCE [LARGE SCALE GENOMIC DNA]</scope>
    <source>
        <strain evidence="5 6">SA2-6</strain>
    </source>
</reference>
<dbReference type="InterPro" id="IPR025103">
    <property type="entry name" value="DUF4011"/>
</dbReference>
<dbReference type="InterPro" id="IPR049468">
    <property type="entry name" value="Restrct_endonuc-II-like_dom"/>
</dbReference>
<dbReference type="SUPFAM" id="SSF52540">
    <property type="entry name" value="P-loop containing nucleoside triphosphate hydrolases"/>
    <property type="match status" value="1"/>
</dbReference>
<evidence type="ECO:0000313" key="6">
    <source>
        <dbReference type="Proteomes" id="UP000034166"/>
    </source>
</evidence>
<dbReference type="PANTHER" id="PTHR10887">
    <property type="entry name" value="DNA2/NAM7 HELICASE FAMILY"/>
    <property type="match status" value="1"/>
</dbReference>
<evidence type="ECO:0000259" key="3">
    <source>
        <dbReference type="Pfam" id="PF13087"/>
    </source>
</evidence>
<dbReference type="Pfam" id="PF13086">
    <property type="entry name" value="AAA_11"/>
    <property type="match status" value="2"/>
</dbReference>
<evidence type="ECO:0008006" key="7">
    <source>
        <dbReference type="Google" id="ProtNLM"/>
    </source>
</evidence>
<dbReference type="Pfam" id="PF13195">
    <property type="entry name" value="DUF4011"/>
    <property type="match status" value="1"/>
</dbReference>
<dbReference type="InterPro" id="IPR045055">
    <property type="entry name" value="DNA2/NAM7-like"/>
</dbReference>
<protein>
    <recommendedName>
        <fullName evidence="7">DNA helicase</fullName>
    </recommendedName>
</protein>
<sequence>MNPAIECHYEYDKKVSFALQQNHVPVVKFLSIKNTSADSLANIKVEISANPDFAEPYSIHIEKLEADELIEVRPDLQLSSQFLSVLDESISGNLQLKISNGGRELYKENLPVDVMSFDSWPGASVLPEIISSFITPNRPFINEIVRQAASIMEKSTGSNVMDGYQSGDPNRVLAQLSAIFSAIQSYGIAYVNPPASFEDEGQKIRFPDLIKEHRLATCLDLTLLYAACAEAVGIYPLVVFLKGHAFPAFWLKEQTAYESFQDDKSILTKHMASGIHELTVVESTLLTRKESTFNEGVKAAEVSLDKLNDFHFFIDVQRSRIGQIKPIPLKRVSGDLEVEVESEETLKPTTSLAFDQVEVIPEREDGTQQSQQNSKIIYWQNKLIDMSLRNNLLNYRLHTQGIPLVTADLSKTEDILAMGQKVFINPLPNEWKNNARDFREQKELLQSKILQADMQNNRLRSTLTEANLDKELVNLYRKAKNTLEESGANSLFVALGFLKWYEEKSYTKERYAPILLLPVDLVRMSAKKGYYIRARDEEVQINISLIEYLKQKFGIDASKLYDIPKDEHGADVKKVLTTMRRLIMQMKNWDVYETASIGLFSFSKFVMWNDLVNNTEELKKNKVVKSLMEGNYLGEITESMNKTITTQRDEEETLYAPLSSDSTQKEAILATGENNSFVLHGPPGSGKSQTITNMISHAMANGKTVLFVAEKMAALSVVQKRLADIGLGNFCLEVYSNKGQKKDILAQLEASINAQHKTKGTNWSEESEEIRKLKKELNSYVQDLHKPTSIGQSIFEMIEEYSSIETKNQAIEFNRDQVKNMDEASFKKIKQLLENIAVVGSTVGDMKSNPWAGINQTEYSLQLHDAVKEELSAIEAAIPELQQFEQHLRDLGFVDNKQTSKWYSLLHKLIPSLQSLPNANISLMGEENFELLASQLTDVIMAGKERDSVTAKLKKRFDLSILKIETEPLLQELRLAENSWFLKKVLGRNKVAKELKKFLTAKTKIQSGELEEILLSVQTVKKNQEALNDSDSKMKDYFPDLWNGTDGKWPEMEQAIEWMKSVRSSLQEYTEAQSYVSETAEVLQNNKQLFNSSNMQQFLLRHQDNFEDLMRRIQRVETDLLLFKFNEPDHTDWLTAIKEKASTLIRALPQLKDNCQLARAIEEANSFGLQNATNPYIKGQLKNGELLSAYLHGFYRIRIDEEIRSSHSLSQFSKAEFENKLKKFNTLDDELCDLTKLEVYVKLMERVPDLNNVIQSSEPGILLKAIKSKGRGIAIRQLFERIPNLLPKMKPCMLMSPISVAQYLDSSFPKFDFVIFDEASQLPTSEAIGAMARGENVVVVGDPKQLPPTSFFSAQQSEEDFDIQDLESVLDDCLSVRMPQKHLSWHYRSEHESLISFSNNHFYENKLITFPSVDDLQSRVSFKNVKGIYDRGKLRHNKIEAEAVVEEIFSRLNNPQKQHESIGVVTFNQVQQTLIEDLIDERLKEDPSVEKYFTDEVAEPVFVKNLENVQGDERDIILFSVGYGPDKEGHMTLNFGPLNRDGGWRRLNVAVSRAKKEMIIYASMEPDLINLSRTKAEGVHALRAFMEFAKRGNEPVLLENRRQSTGENSATIIPKIQKALEKHGYKTKLNVGSSEFKVDLAVVDMNSDGRYIAAIQIDGHRYASRKTARDRNKLSDLMLGRLGWQIIKVWSIEWWHDENKQIDSILAQLKEIEKRAPATVRQQTDPVVKTKPTIQQKISKLVIPVESTTEEEKYYKPVVLEAVNLPSEAFYTIEGRQMIQQQIKQIIEQEAPISFSQLTKSIIAAWGFTRSGAKIESIIESILSKMKTYQTSDSKGTFLWKDEAQYKSYNEFRLSGQDRRALQDISKEEYANGVIEIMNKALRIPKADLIREVLKQLGYSRTSTQGEKFVQEGIELAVRKGMVSEDSMGFVEVM</sequence>
<dbReference type="InterPro" id="IPR011335">
    <property type="entry name" value="Restrct_endonuc-II-like"/>
</dbReference>
<name>A0A0M2T402_9BACI</name>
<organism evidence="5 6">
    <name type="scientific">Mesobacillus campisalis</name>
    <dbReference type="NCBI Taxonomy" id="1408103"/>
    <lineage>
        <taxon>Bacteria</taxon>
        <taxon>Bacillati</taxon>
        <taxon>Bacillota</taxon>
        <taxon>Bacilli</taxon>
        <taxon>Bacillales</taxon>
        <taxon>Bacillaceae</taxon>
        <taxon>Mesobacillus</taxon>
    </lineage>
</organism>